<organism evidence="2 4">
    <name type="scientific">Pseudoalteromonas rubra</name>
    <dbReference type="NCBI Taxonomy" id="43658"/>
    <lineage>
        <taxon>Bacteria</taxon>
        <taxon>Pseudomonadati</taxon>
        <taxon>Pseudomonadota</taxon>
        <taxon>Gammaproteobacteria</taxon>
        <taxon>Alteromonadales</taxon>
        <taxon>Pseudoalteromonadaceae</taxon>
        <taxon>Pseudoalteromonas</taxon>
    </lineage>
</organism>
<dbReference type="InterPro" id="IPR001387">
    <property type="entry name" value="Cro/C1-type_HTH"/>
</dbReference>
<feature type="domain" description="HTH cro/C1-type" evidence="1">
    <location>
        <begin position="13"/>
        <end position="67"/>
    </location>
</feature>
<dbReference type="SUPFAM" id="SSF47413">
    <property type="entry name" value="lambda repressor-like DNA-binding domains"/>
    <property type="match status" value="1"/>
</dbReference>
<dbReference type="InterPro" id="IPR010982">
    <property type="entry name" value="Lambda_DNA-bd_dom_sf"/>
</dbReference>
<proteinExistence type="predicted"/>
<dbReference type="PROSITE" id="PS50943">
    <property type="entry name" value="HTH_CROC1"/>
    <property type="match status" value="1"/>
</dbReference>
<dbReference type="OrthoDB" id="6386916at2"/>
<gene>
    <name evidence="3" type="ORF">C3B51_18685</name>
    <name evidence="2" type="ORF">TW77_00175</name>
</gene>
<sequence>MDFFSRYITGDDLRKLRKNKGVTTQAMATQLGVCRKTYENWERDVGQPKLNQFFAMVTFCSVDISDFLTKIRQHGQA</sequence>
<protein>
    <submittedName>
        <fullName evidence="2">MerR family transcriptional regulator</fullName>
    </submittedName>
    <submittedName>
        <fullName evidence="3">XRE family transcriptional regulator</fullName>
    </submittedName>
</protein>
<dbReference type="EMBL" id="JXYA01000001">
    <property type="protein sequence ID" value="KJZ13353.1"/>
    <property type="molecule type" value="Genomic_DNA"/>
</dbReference>
<evidence type="ECO:0000313" key="2">
    <source>
        <dbReference type="EMBL" id="KJZ13353.1"/>
    </source>
</evidence>
<dbReference type="Gene3D" id="1.10.260.40">
    <property type="entry name" value="lambda repressor-like DNA-binding domains"/>
    <property type="match status" value="1"/>
</dbReference>
<dbReference type="RefSeq" id="WP_046002947.1">
    <property type="nucleotide sequence ID" value="NZ_JXYA01000001.1"/>
</dbReference>
<keyword evidence="4" id="KW-1185">Reference proteome</keyword>
<dbReference type="AlphaFoldDB" id="A0A0F4R055"/>
<dbReference type="Proteomes" id="UP000292345">
    <property type="component" value="Unassembled WGS sequence"/>
</dbReference>
<dbReference type="GO" id="GO:0003677">
    <property type="term" value="F:DNA binding"/>
    <property type="evidence" value="ECO:0007669"/>
    <property type="project" value="InterPro"/>
</dbReference>
<evidence type="ECO:0000313" key="4">
    <source>
        <dbReference type="Proteomes" id="UP000033452"/>
    </source>
</evidence>
<reference evidence="3 5" key="2">
    <citation type="submission" date="2018-01" db="EMBL/GenBank/DDBJ databases">
        <title>Co-occurrence of chitin degradation, pigmentation and bioactivity in marine Pseudoalteromonas.</title>
        <authorList>
            <person name="Paulsen S."/>
            <person name="Gram L."/>
            <person name="Machado H."/>
        </authorList>
    </citation>
    <scope>NUCLEOTIDE SEQUENCE [LARGE SCALE GENOMIC DNA]</scope>
    <source>
        <strain evidence="3 5">S1946</strain>
    </source>
</reference>
<accession>A0A0F4R055</accession>
<dbReference type="EMBL" id="PPUZ01000055">
    <property type="protein sequence ID" value="RZM75330.1"/>
    <property type="molecule type" value="Genomic_DNA"/>
</dbReference>
<name>A0A0F4R055_9GAMM</name>
<dbReference type="PATRIC" id="fig|43658.5.peg.33"/>
<comment type="caution">
    <text evidence="2">The sequence shown here is derived from an EMBL/GenBank/DDBJ whole genome shotgun (WGS) entry which is preliminary data.</text>
</comment>
<dbReference type="CDD" id="cd00093">
    <property type="entry name" value="HTH_XRE"/>
    <property type="match status" value="1"/>
</dbReference>
<evidence type="ECO:0000259" key="1">
    <source>
        <dbReference type="PROSITE" id="PS50943"/>
    </source>
</evidence>
<dbReference type="Pfam" id="PF01381">
    <property type="entry name" value="HTH_3"/>
    <property type="match status" value="1"/>
</dbReference>
<dbReference type="Proteomes" id="UP000033452">
    <property type="component" value="Unassembled WGS sequence"/>
</dbReference>
<evidence type="ECO:0000313" key="3">
    <source>
        <dbReference type="EMBL" id="RZM75330.1"/>
    </source>
</evidence>
<dbReference type="SMART" id="SM00530">
    <property type="entry name" value="HTH_XRE"/>
    <property type="match status" value="1"/>
</dbReference>
<evidence type="ECO:0000313" key="5">
    <source>
        <dbReference type="Proteomes" id="UP000292345"/>
    </source>
</evidence>
<reference evidence="2 4" key="1">
    <citation type="journal article" date="2015" name="BMC Genomics">
        <title>Genome mining reveals unlocked bioactive potential of marine Gram-negative bacteria.</title>
        <authorList>
            <person name="Machado H."/>
            <person name="Sonnenschein E.C."/>
            <person name="Melchiorsen J."/>
            <person name="Gram L."/>
        </authorList>
    </citation>
    <scope>NUCLEOTIDE SEQUENCE [LARGE SCALE GENOMIC DNA]</scope>
    <source>
        <strain evidence="2 4">S2471</strain>
    </source>
</reference>